<protein>
    <recommendedName>
        <fullName evidence="13">TMV resistance protein N-like</fullName>
    </recommendedName>
</protein>
<dbReference type="GO" id="GO:0003677">
    <property type="term" value="F:DNA binding"/>
    <property type="evidence" value="ECO:0007669"/>
    <property type="project" value="UniProtKB-KW"/>
</dbReference>
<dbReference type="Pfam" id="PF23282">
    <property type="entry name" value="WHD_ROQ1"/>
    <property type="match status" value="1"/>
</dbReference>
<keyword evidence="8" id="KW-0539">Nucleus</keyword>
<evidence type="ECO:0000256" key="7">
    <source>
        <dbReference type="ARBA" id="ARBA00023163"/>
    </source>
</evidence>
<evidence type="ECO:0000256" key="4">
    <source>
        <dbReference type="ARBA" id="ARBA00023015"/>
    </source>
</evidence>
<dbReference type="InterPro" id="IPR042197">
    <property type="entry name" value="Apaf_helical"/>
</dbReference>
<dbReference type="Pfam" id="PF02365">
    <property type="entry name" value="NAM"/>
    <property type="match status" value="1"/>
</dbReference>
<dbReference type="Pfam" id="PF13855">
    <property type="entry name" value="LRR_8"/>
    <property type="match status" value="1"/>
</dbReference>
<dbReference type="Gene3D" id="3.40.50.10140">
    <property type="entry name" value="Toll/interleukin-1 receptor homology (TIR) domain"/>
    <property type="match status" value="1"/>
</dbReference>
<dbReference type="InterPro" id="IPR035897">
    <property type="entry name" value="Toll_tir_struct_dom_sf"/>
</dbReference>
<dbReference type="EnsemblPlants" id="QL02p102304:mrna">
    <property type="protein sequence ID" value="QL02p102304:mrna"/>
    <property type="gene ID" value="QL02p102304"/>
</dbReference>
<reference evidence="12" key="1">
    <citation type="journal article" date="2016" name="G3 (Bethesda)">
        <title>First Draft Assembly and Annotation of the Genome of a California Endemic Oak Quercus lobata Nee (Fagaceae).</title>
        <authorList>
            <person name="Sork V.L."/>
            <person name="Fitz-Gibbon S.T."/>
            <person name="Puiu D."/>
            <person name="Crepeau M."/>
            <person name="Gugger P.F."/>
            <person name="Sherman R."/>
            <person name="Stevens K."/>
            <person name="Langley C.H."/>
            <person name="Pellegrini M."/>
            <person name="Salzberg S.L."/>
        </authorList>
    </citation>
    <scope>NUCLEOTIDE SEQUENCE [LARGE SCALE GENOMIC DNA]</scope>
    <source>
        <strain evidence="12">cv. SW786</strain>
    </source>
</reference>
<dbReference type="PROSITE" id="PS50104">
    <property type="entry name" value="TIR"/>
    <property type="match status" value="1"/>
</dbReference>
<feature type="domain" description="TIR" evidence="9">
    <location>
        <begin position="19"/>
        <end position="184"/>
    </location>
</feature>
<dbReference type="SMART" id="SM00382">
    <property type="entry name" value="AAA"/>
    <property type="match status" value="1"/>
</dbReference>
<keyword evidence="1" id="KW-0433">Leucine-rich repeat</keyword>
<evidence type="ECO:0000256" key="5">
    <source>
        <dbReference type="ARBA" id="ARBA00023027"/>
    </source>
</evidence>
<keyword evidence="2" id="KW-0677">Repeat</keyword>
<dbReference type="InterPro" id="IPR003591">
    <property type="entry name" value="Leu-rich_rpt_typical-subtyp"/>
</dbReference>
<dbReference type="Gene3D" id="2.170.150.80">
    <property type="entry name" value="NAC domain"/>
    <property type="match status" value="1"/>
</dbReference>
<dbReference type="Pfam" id="PF00931">
    <property type="entry name" value="NB-ARC"/>
    <property type="match status" value="1"/>
</dbReference>
<sequence length="1545" mass="176568">MAFFTNQAASSSSSSFTRHQYDVFLSFRGEDTRVGFTSHLYQALCQEGLNTFIDNDLHRGEEIPAELLKVIEDSTILIIVFSKNYAFSSWCLDELVKIIECLKNDQVVLPIFYKVDPSEVRQQKGKFGEALTKHEIKFRDIKKVQRWKNALKEAGSLSGFHYKEDGCTEYKFIQGILEFIRRTITKQMPLFSAKYLVGVDSHVEAIKLFLDIKSNDVRMVVIYGSAGVGKTTIAKAVYKNIFKHFEQSSFLENVSKKSQTNGVIQLQETLLFQILGDSNLKIHNVSKGITMIKEVLLHRKILLILDDIDKLDQIEKLLGKCDWFASGTRIIITTRDKYLLDSLVNVDLSYKVKELDDYRALELFSWHAFLRDTPKEDYLELSEQVIVYAKGHPLALTIMGASFCGRTKQEWENALDKYKRIPKLEIQEILKLSYEALDTNEREIFLQVACSLNGMKKVTVEDILKTEGLDIVDGIKKLTDKCLITVDQFGTLWMHDLLQQMGQEIVQQESPQMLKDCSRVLIEDTLLLRYCIYLSSDHGARSGRSLSTLEMYESDIKRDKDASWVSAHYDKKGNRPLFLDRSEERKMANLSLESLPLAFRFSPTDEELINHYLRLKNQGHDSGVQVIAEVDFYKFDPWELPDLSAKKLGNEQWFFFCELQIASRLNRITKSGYWKVTGKDRHIKSSKSGPSNSSLIGSKKTLVYHQGRAPGVRTSWVVHEYRAIDTHQLEESSSGLRASSQGGFILCRLFNKDLPPTSHRIGSFMSEETSLDKRVWGRSGDNAETLIFFLLQAVENLYREFSSTGVALNNNIVVPSCFSPMSLRILLSHTPCEVALAAATYSASAEDCATIFSFSKSMNIYASTKRDKNNYMTHIFHSIFASFLKEFLAKILLLWNLNSSLEFELDGVIVTELDLTGPPESFFEEEENEKQILLPPLGMVFDTEAFETASNSSKQTISEIEFIEVEASQRWPEGLQVEEMEQEAVSTLKTQGVFDVEAVKMAESSGQMKFQIADKEMEPEADRPQEAQQFLMQVGLRLTEPPKDEDWENANEIYLMDNELSVLPENPKCPKLSALFLQRNYKLRLIPPAFFNYMPALQILNLSGTNIKSLPNSIIRLVSLKRLFLNDCHCFMVLSPKIGELKQLEVLSLEGTEIMDLPPDIKKLTNLTCLEVSFCECQSNCKQAMQLNAVVPCGVISVLSQLEELDINVDPDDERWDACVEDIVNEVCTLKRLYSLKFYFQRVELLSHIQWNIPSLLYFRFTVGRHVKRIMSGVPRDVEFELERWDRCLKYINGVDVPRDIKKVLQHATAFFLDRHATVKKLSNFGIQNMVKLKCLVMGECSEVQVIIDEADGYEEDDSDEIVSESYDTEKIVLGSLEYMYVYYMESLRSMWEGPLQPESLVCLKSLTLCTCPQLTTIFTPGLLANLCNLEELKVDDCPSIKSIVSHDITAEHKISYFLPELKKISLHYMPELVSISKGLHIAPKLEWLSFYACPKLKNPLVGEVSSQCLKKIKGETSWWEALEWSNGRPGYLDEIFVPIDIWDC</sequence>
<evidence type="ECO:0000259" key="10">
    <source>
        <dbReference type="PROSITE" id="PS51005"/>
    </source>
</evidence>
<dbReference type="InterPro" id="IPR036093">
    <property type="entry name" value="NAC_dom_sf"/>
</dbReference>
<dbReference type="SUPFAM" id="SSF52200">
    <property type="entry name" value="Toll/Interleukin receptor TIR domain"/>
    <property type="match status" value="1"/>
</dbReference>
<dbReference type="InterPro" id="IPR002182">
    <property type="entry name" value="NB-ARC"/>
</dbReference>
<dbReference type="GO" id="GO:0006355">
    <property type="term" value="P:regulation of DNA-templated transcription"/>
    <property type="evidence" value="ECO:0007669"/>
    <property type="project" value="InterPro"/>
</dbReference>
<reference evidence="11" key="2">
    <citation type="submission" date="2021-01" db="UniProtKB">
        <authorList>
            <consortium name="EnsemblPlants"/>
        </authorList>
    </citation>
    <scope>IDENTIFICATION</scope>
</reference>
<dbReference type="SUPFAM" id="SSF52540">
    <property type="entry name" value="P-loop containing nucleoside triphosphate hydrolases"/>
    <property type="match status" value="1"/>
</dbReference>
<keyword evidence="3" id="KW-0611">Plant defense</keyword>
<dbReference type="Gene3D" id="3.40.50.300">
    <property type="entry name" value="P-loop containing nucleotide triphosphate hydrolases"/>
    <property type="match status" value="1"/>
</dbReference>
<dbReference type="InterPro" id="IPR000157">
    <property type="entry name" value="TIR_dom"/>
</dbReference>
<dbReference type="PANTHER" id="PTHR11017:SF570">
    <property type="entry name" value="DISEASE RESISTANCE PROTEIN (TIR-NBS CLASS)-RELATED"/>
    <property type="match status" value="1"/>
</dbReference>
<evidence type="ECO:0000313" key="11">
    <source>
        <dbReference type="EnsemblPlants" id="QL02p102304:mrna"/>
    </source>
</evidence>
<organism evidence="11 12">
    <name type="scientific">Quercus lobata</name>
    <name type="common">Valley oak</name>
    <dbReference type="NCBI Taxonomy" id="97700"/>
    <lineage>
        <taxon>Eukaryota</taxon>
        <taxon>Viridiplantae</taxon>
        <taxon>Streptophyta</taxon>
        <taxon>Embryophyta</taxon>
        <taxon>Tracheophyta</taxon>
        <taxon>Spermatophyta</taxon>
        <taxon>Magnoliopsida</taxon>
        <taxon>eudicotyledons</taxon>
        <taxon>Gunneridae</taxon>
        <taxon>Pentapetalae</taxon>
        <taxon>rosids</taxon>
        <taxon>fabids</taxon>
        <taxon>Fagales</taxon>
        <taxon>Fagaceae</taxon>
        <taxon>Quercus</taxon>
    </lineage>
</organism>
<dbReference type="Pfam" id="PF01582">
    <property type="entry name" value="TIR"/>
    <property type="match status" value="1"/>
</dbReference>
<evidence type="ECO:0000256" key="6">
    <source>
        <dbReference type="ARBA" id="ARBA00023125"/>
    </source>
</evidence>
<feature type="domain" description="NAC" evidence="10">
    <location>
        <begin position="595"/>
        <end position="752"/>
    </location>
</feature>
<dbReference type="InParanoid" id="A0A7N2L349"/>
<evidence type="ECO:0000256" key="8">
    <source>
        <dbReference type="ARBA" id="ARBA00023242"/>
    </source>
</evidence>
<dbReference type="SMART" id="SM00369">
    <property type="entry name" value="LRR_TYP"/>
    <property type="match status" value="2"/>
</dbReference>
<dbReference type="InterPro" id="IPR057135">
    <property type="entry name" value="At4g27190-like_LRR"/>
</dbReference>
<name>A0A7N2L349_QUELO</name>
<evidence type="ECO:0000256" key="1">
    <source>
        <dbReference type="ARBA" id="ARBA00022614"/>
    </source>
</evidence>
<evidence type="ECO:0008006" key="13">
    <source>
        <dbReference type="Google" id="ProtNLM"/>
    </source>
</evidence>
<keyword evidence="4" id="KW-0805">Transcription regulation</keyword>
<dbReference type="Pfam" id="PF23598">
    <property type="entry name" value="LRR_14"/>
    <property type="match status" value="1"/>
</dbReference>
<dbReference type="CDD" id="cd00009">
    <property type="entry name" value="AAA"/>
    <property type="match status" value="1"/>
</dbReference>
<dbReference type="InterPro" id="IPR027417">
    <property type="entry name" value="P-loop_NTPase"/>
</dbReference>
<dbReference type="InterPro" id="IPR001611">
    <property type="entry name" value="Leu-rich_rpt"/>
</dbReference>
<dbReference type="SUPFAM" id="SSF52058">
    <property type="entry name" value="L domain-like"/>
    <property type="match status" value="1"/>
</dbReference>
<dbReference type="GO" id="GO:0051707">
    <property type="term" value="P:response to other organism"/>
    <property type="evidence" value="ECO:0007669"/>
    <property type="project" value="UniProtKB-ARBA"/>
</dbReference>
<dbReference type="SUPFAM" id="SSF101941">
    <property type="entry name" value="NAC domain"/>
    <property type="match status" value="1"/>
</dbReference>
<evidence type="ECO:0000256" key="3">
    <source>
        <dbReference type="ARBA" id="ARBA00022821"/>
    </source>
</evidence>
<dbReference type="PROSITE" id="PS51005">
    <property type="entry name" value="NAC"/>
    <property type="match status" value="1"/>
</dbReference>
<dbReference type="SUPFAM" id="SSF46785">
    <property type="entry name" value="Winged helix' DNA-binding domain"/>
    <property type="match status" value="1"/>
</dbReference>
<dbReference type="GO" id="GO:0043531">
    <property type="term" value="F:ADP binding"/>
    <property type="evidence" value="ECO:0007669"/>
    <property type="project" value="InterPro"/>
</dbReference>
<keyword evidence="5" id="KW-0520">NAD</keyword>
<keyword evidence="12" id="KW-1185">Reference proteome</keyword>
<accession>A0A7N2L349</accession>
<dbReference type="PRINTS" id="PR00364">
    <property type="entry name" value="DISEASERSIST"/>
</dbReference>
<dbReference type="InterPro" id="IPR055414">
    <property type="entry name" value="LRR_R13L4/SHOC2-like"/>
</dbReference>
<dbReference type="Pfam" id="PF23247">
    <property type="entry name" value="LRR_RPS2"/>
    <property type="match status" value="1"/>
</dbReference>
<dbReference type="Gramene" id="QL02p102304:mrna">
    <property type="protein sequence ID" value="QL02p102304:mrna"/>
    <property type="gene ID" value="QL02p102304"/>
</dbReference>
<dbReference type="InterPro" id="IPR032675">
    <property type="entry name" value="LRR_dom_sf"/>
</dbReference>
<keyword evidence="7" id="KW-0804">Transcription</keyword>
<dbReference type="Proteomes" id="UP000594261">
    <property type="component" value="Chromosome 2"/>
</dbReference>
<dbReference type="FunFam" id="3.40.50.10140:FF:000007">
    <property type="entry name" value="Disease resistance protein (TIR-NBS-LRR class)"/>
    <property type="match status" value="1"/>
</dbReference>
<evidence type="ECO:0000313" key="12">
    <source>
        <dbReference type="Proteomes" id="UP000594261"/>
    </source>
</evidence>
<keyword evidence="6" id="KW-0238">DNA-binding</keyword>
<dbReference type="Gene3D" id="3.80.10.10">
    <property type="entry name" value="Ribonuclease Inhibitor"/>
    <property type="match status" value="2"/>
</dbReference>
<dbReference type="InterPro" id="IPR036390">
    <property type="entry name" value="WH_DNA-bd_sf"/>
</dbReference>
<dbReference type="PANTHER" id="PTHR11017">
    <property type="entry name" value="LEUCINE-RICH REPEAT-CONTAINING PROTEIN"/>
    <property type="match status" value="1"/>
</dbReference>
<proteinExistence type="predicted"/>
<dbReference type="InterPro" id="IPR058192">
    <property type="entry name" value="WHD_ROQ1-like"/>
</dbReference>
<evidence type="ECO:0000256" key="2">
    <source>
        <dbReference type="ARBA" id="ARBA00022737"/>
    </source>
</evidence>
<dbReference type="InterPro" id="IPR003441">
    <property type="entry name" value="NAC-dom"/>
</dbReference>
<dbReference type="SMART" id="SM00255">
    <property type="entry name" value="TIR"/>
    <property type="match status" value="1"/>
</dbReference>
<dbReference type="GO" id="GO:0007165">
    <property type="term" value="P:signal transduction"/>
    <property type="evidence" value="ECO:0007669"/>
    <property type="project" value="InterPro"/>
</dbReference>
<evidence type="ECO:0000259" key="9">
    <source>
        <dbReference type="PROSITE" id="PS50104"/>
    </source>
</evidence>
<dbReference type="GO" id="GO:0006952">
    <property type="term" value="P:defense response"/>
    <property type="evidence" value="ECO:0007669"/>
    <property type="project" value="UniProtKB-KW"/>
</dbReference>
<dbReference type="Gene3D" id="1.10.8.430">
    <property type="entry name" value="Helical domain of apoptotic protease-activating factors"/>
    <property type="match status" value="1"/>
</dbReference>
<dbReference type="InterPro" id="IPR003593">
    <property type="entry name" value="AAA+_ATPase"/>
</dbReference>
<dbReference type="InterPro" id="IPR044974">
    <property type="entry name" value="Disease_R_plants"/>
</dbReference>